<evidence type="ECO:0000256" key="7">
    <source>
        <dbReference type="SAM" id="Phobius"/>
    </source>
</evidence>
<evidence type="ECO:0000313" key="10">
    <source>
        <dbReference type="Proteomes" id="UP000189677"/>
    </source>
</evidence>
<feature type="transmembrane region" description="Helical" evidence="7">
    <location>
        <begin position="178"/>
        <end position="198"/>
    </location>
</feature>
<dbReference type="PANTHER" id="PTHR23513:SF11">
    <property type="entry name" value="STAPHYLOFERRIN A TRANSPORTER"/>
    <property type="match status" value="1"/>
</dbReference>
<gene>
    <name evidence="9" type="ORF">BBN63_01215</name>
</gene>
<keyword evidence="2" id="KW-1003">Cell membrane</keyword>
<feature type="transmembrane region" description="Helical" evidence="7">
    <location>
        <begin position="262"/>
        <end position="287"/>
    </location>
</feature>
<reference evidence="9 10" key="1">
    <citation type="submission" date="2016-11" db="EMBL/GenBank/DDBJ databases">
        <title>Complete genome sequence of Streptomyces niveus SCSIO 3406.</title>
        <authorList>
            <person name="Zhu Q."/>
            <person name="Cheng W."/>
            <person name="Song Y."/>
            <person name="Li Q."/>
            <person name="Ju J."/>
        </authorList>
    </citation>
    <scope>NUCLEOTIDE SEQUENCE [LARGE SCALE GENOMIC DNA]</scope>
    <source>
        <strain evidence="9 10">SCSIO 3406</strain>
    </source>
</reference>
<keyword evidence="10" id="KW-1185">Reference proteome</keyword>
<evidence type="ECO:0000256" key="5">
    <source>
        <dbReference type="ARBA" id="ARBA00023136"/>
    </source>
</evidence>
<evidence type="ECO:0000256" key="4">
    <source>
        <dbReference type="ARBA" id="ARBA00022989"/>
    </source>
</evidence>
<feature type="compositionally biased region" description="Low complexity" evidence="6">
    <location>
        <begin position="433"/>
        <end position="456"/>
    </location>
</feature>
<dbReference type="Pfam" id="PF07690">
    <property type="entry name" value="MFS_1"/>
    <property type="match status" value="1"/>
</dbReference>
<feature type="transmembrane region" description="Helical" evidence="7">
    <location>
        <begin position="385"/>
        <end position="405"/>
    </location>
</feature>
<dbReference type="PANTHER" id="PTHR23513">
    <property type="entry name" value="INTEGRAL MEMBRANE EFFLUX PROTEIN-RELATED"/>
    <property type="match status" value="1"/>
</dbReference>
<sequence length="470" mass="47746">MATTDVSEASGTGGEPPIQWKRINALVAGQGASMGGDFILLIAMGWTAIQLGGAGAVTTLMLAATIPRALMLIFGGAVADRFGPRHVLLRTNSARLVLLAVGTVVVHSSQSLAPLVVISLLDGLLFGLASPSAGSVIPHLATHDQLPRANSLYAMVTRIAPIIGSPLGAWMIASGELWRALLVATVTCAISLGTLFVVTKGMEPPERTPGGRSLVRSSGDGLRLLVSHPRLRWTFVAALCLDMAFGWPIDVALPLLVQENGWGVHAIGVIIASFSTGALVSSALGAFLAHRIPLVVRFVVSGGGIAVGILLMALMPSVLTLAVTGAAVGLMTGLNGPAIVTVYQQAAPQGRMGAALATLTLASIGVGPISIALFGGLSLVIGLKLTWLVCGTVALVAPVAAVLALRHPVQEPVADAGAREEPVPSPENTDAHVSPAPASDTAPASVAVSASSSASAELPQPREKVASPVL</sequence>
<evidence type="ECO:0000259" key="8">
    <source>
        <dbReference type="PROSITE" id="PS50850"/>
    </source>
</evidence>
<comment type="subcellular location">
    <subcellularLocation>
        <location evidence="1">Cell membrane</location>
        <topology evidence="1">Multi-pass membrane protein</topology>
    </subcellularLocation>
</comment>
<dbReference type="InterPro" id="IPR011701">
    <property type="entry name" value="MFS"/>
</dbReference>
<keyword evidence="5 7" id="KW-0472">Membrane</keyword>
<dbReference type="PROSITE" id="PS50850">
    <property type="entry name" value="MFS"/>
    <property type="match status" value="1"/>
</dbReference>
<feature type="domain" description="Major facilitator superfamily (MFS) profile" evidence="8">
    <location>
        <begin position="1"/>
        <end position="409"/>
    </location>
</feature>
<keyword evidence="3 7" id="KW-0812">Transmembrane</keyword>
<dbReference type="RefSeq" id="WP_078073569.1">
    <property type="nucleotide sequence ID" value="NZ_CP018047.1"/>
</dbReference>
<organism evidence="9 10">
    <name type="scientific">Streptomyces niveus</name>
    <name type="common">Streptomyces spheroides</name>
    <dbReference type="NCBI Taxonomy" id="193462"/>
    <lineage>
        <taxon>Bacteria</taxon>
        <taxon>Bacillati</taxon>
        <taxon>Actinomycetota</taxon>
        <taxon>Actinomycetes</taxon>
        <taxon>Kitasatosporales</taxon>
        <taxon>Streptomycetaceae</taxon>
        <taxon>Streptomyces</taxon>
    </lineage>
</organism>
<feature type="transmembrane region" description="Helical" evidence="7">
    <location>
        <begin position="355"/>
        <end position="379"/>
    </location>
</feature>
<evidence type="ECO:0000256" key="2">
    <source>
        <dbReference type="ARBA" id="ARBA00022475"/>
    </source>
</evidence>
<evidence type="ECO:0000256" key="1">
    <source>
        <dbReference type="ARBA" id="ARBA00004651"/>
    </source>
</evidence>
<proteinExistence type="predicted"/>
<dbReference type="EMBL" id="CP018047">
    <property type="protein sequence ID" value="AQU65087.1"/>
    <property type="molecule type" value="Genomic_DNA"/>
</dbReference>
<dbReference type="GO" id="GO:0022857">
    <property type="term" value="F:transmembrane transporter activity"/>
    <property type="evidence" value="ECO:0007669"/>
    <property type="project" value="InterPro"/>
</dbReference>
<keyword evidence="4 7" id="KW-1133">Transmembrane helix</keyword>
<accession>A0A1U9QLN3</accession>
<evidence type="ECO:0000313" key="9">
    <source>
        <dbReference type="EMBL" id="AQU65087.1"/>
    </source>
</evidence>
<dbReference type="OrthoDB" id="3370144at2"/>
<dbReference type="GO" id="GO:0005886">
    <property type="term" value="C:plasma membrane"/>
    <property type="evidence" value="ECO:0007669"/>
    <property type="project" value="UniProtKB-SubCell"/>
</dbReference>
<evidence type="ECO:0000256" key="6">
    <source>
        <dbReference type="SAM" id="MobiDB-lite"/>
    </source>
</evidence>
<dbReference type="InterPro" id="IPR036259">
    <property type="entry name" value="MFS_trans_sf"/>
</dbReference>
<feature type="compositionally biased region" description="Basic and acidic residues" evidence="6">
    <location>
        <begin position="460"/>
        <end position="470"/>
    </location>
</feature>
<feature type="transmembrane region" description="Helical" evidence="7">
    <location>
        <begin position="294"/>
        <end position="315"/>
    </location>
</feature>
<name>A0A1U9QLN3_STRNV</name>
<feature type="transmembrane region" description="Helical" evidence="7">
    <location>
        <begin position="38"/>
        <end position="66"/>
    </location>
</feature>
<dbReference type="InterPro" id="IPR020846">
    <property type="entry name" value="MFS_dom"/>
</dbReference>
<feature type="transmembrane region" description="Helical" evidence="7">
    <location>
        <begin position="321"/>
        <end position="343"/>
    </location>
</feature>
<dbReference type="AlphaFoldDB" id="A0A1U9QLN3"/>
<dbReference type="Gene3D" id="1.20.1250.20">
    <property type="entry name" value="MFS general substrate transporter like domains"/>
    <property type="match status" value="1"/>
</dbReference>
<protein>
    <submittedName>
        <fullName evidence="9">MFS transporter</fullName>
    </submittedName>
</protein>
<dbReference type="Proteomes" id="UP000189677">
    <property type="component" value="Chromosome"/>
</dbReference>
<feature type="region of interest" description="Disordered" evidence="6">
    <location>
        <begin position="414"/>
        <end position="470"/>
    </location>
</feature>
<evidence type="ECO:0000256" key="3">
    <source>
        <dbReference type="ARBA" id="ARBA00022692"/>
    </source>
</evidence>
<dbReference type="KEGG" id="snw:BBN63_01215"/>
<dbReference type="CDD" id="cd06173">
    <property type="entry name" value="MFS_MefA_like"/>
    <property type="match status" value="1"/>
</dbReference>
<dbReference type="SUPFAM" id="SSF103473">
    <property type="entry name" value="MFS general substrate transporter"/>
    <property type="match status" value="1"/>
</dbReference>
<feature type="transmembrane region" description="Helical" evidence="7">
    <location>
        <begin position="233"/>
        <end position="256"/>
    </location>
</feature>